<dbReference type="AlphaFoldDB" id="A0AAD5JVX9"/>
<reference evidence="2" key="1">
    <citation type="journal article" date="2022" name="IScience">
        <title>Evolution of zygomycete secretomes and the origins of terrestrial fungal ecologies.</title>
        <authorList>
            <person name="Chang Y."/>
            <person name="Wang Y."/>
            <person name="Mondo S."/>
            <person name="Ahrendt S."/>
            <person name="Andreopoulos W."/>
            <person name="Barry K."/>
            <person name="Beard J."/>
            <person name="Benny G.L."/>
            <person name="Blankenship S."/>
            <person name="Bonito G."/>
            <person name="Cuomo C."/>
            <person name="Desiro A."/>
            <person name="Gervers K.A."/>
            <person name="Hundley H."/>
            <person name="Kuo A."/>
            <person name="LaButti K."/>
            <person name="Lang B.F."/>
            <person name="Lipzen A."/>
            <person name="O'Donnell K."/>
            <person name="Pangilinan J."/>
            <person name="Reynolds N."/>
            <person name="Sandor L."/>
            <person name="Smith M.E."/>
            <person name="Tsang A."/>
            <person name="Grigoriev I.V."/>
            <person name="Stajich J.E."/>
            <person name="Spatafora J.W."/>
        </authorList>
    </citation>
    <scope>NUCLEOTIDE SEQUENCE</scope>
    <source>
        <strain evidence="2">RSA 2281</strain>
    </source>
</reference>
<dbReference type="PANTHER" id="PTHR46623:SF6">
    <property type="entry name" value="ALPHA_BETA-HYDROLASES SUPERFAMILY PROTEIN"/>
    <property type="match status" value="1"/>
</dbReference>
<keyword evidence="3" id="KW-1185">Reference proteome</keyword>
<evidence type="ECO:0000313" key="3">
    <source>
        <dbReference type="Proteomes" id="UP001209540"/>
    </source>
</evidence>
<dbReference type="SUPFAM" id="SSF53474">
    <property type="entry name" value="alpha/beta-Hydrolases"/>
    <property type="match status" value="1"/>
</dbReference>
<dbReference type="Proteomes" id="UP001209540">
    <property type="component" value="Unassembled WGS sequence"/>
</dbReference>
<evidence type="ECO:0000313" key="2">
    <source>
        <dbReference type="EMBL" id="KAI9256576.1"/>
    </source>
</evidence>
<organism evidence="2 3">
    <name type="scientific">Phascolomyces articulosus</name>
    <dbReference type="NCBI Taxonomy" id="60185"/>
    <lineage>
        <taxon>Eukaryota</taxon>
        <taxon>Fungi</taxon>
        <taxon>Fungi incertae sedis</taxon>
        <taxon>Mucoromycota</taxon>
        <taxon>Mucoromycotina</taxon>
        <taxon>Mucoromycetes</taxon>
        <taxon>Mucorales</taxon>
        <taxon>Lichtheimiaceae</taxon>
        <taxon>Phascolomyces</taxon>
    </lineage>
</organism>
<name>A0AAD5JVX9_9FUNG</name>
<dbReference type="Pfam" id="PF01738">
    <property type="entry name" value="DLH"/>
    <property type="match status" value="1"/>
</dbReference>
<proteinExistence type="predicted"/>
<dbReference type="EMBL" id="JAIXMP010000021">
    <property type="protein sequence ID" value="KAI9256576.1"/>
    <property type="molecule type" value="Genomic_DNA"/>
</dbReference>
<dbReference type="InterPro" id="IPR051049">
    <property type="entry name" value="Dienelactone_hydrolase-like"/>
</dbReference>
<dbReference type="InterPro" id="IPR002925">
    <property type="entry name" value="Dienelactn_hydro"/>
</dbReference>
<dbReference type="GO" id="GO:0016787">
    <property type="term" value="F:hydrolase activity"/>
    <property type="evidence" value="ECO:0007669"/>
    <property type="project" value="UniProtKB-KW"/>
</dbReference>
<gene>
    <name evidence="2" type="ORF">BDA99DRAFT_516810</name>
</gene>
<dbReference type="InterPro" id="IPR029058">
    <property type="entry name" value="AB_hydrolase_fold"/>
</dbReference>
<comment type="caution">
    <text evidence="2">The sequence shown here is derived from an EMBL/GenBank/DDBJ whole genome shotgun (WGS) entry which is preliminary data.</text>
</comment>
<dbReference type="PANTHER" id="PTHR46623">
    <property type="entry name" value="CARBOXYMETHYLENEBUTENOLIDASE-RELATED"/>
    <property type="match status" value="1"/>
</dbReference>
<keyword evidence="2" id="KW-0378">Hydrolase</keyword>
<sequence length="256" mass="28371">MIAQAAKKLPFQVFTFKPQKLSRVPGSAIIVLQEWWGIDTQIKVHAQRIADSTGIFSVVPDLYKGKIGVTAEEANHLMSNLDWNTAVGELGELTEQLYEAKYRDVGSIGFCMGGGLSLALASKMAETRKPLKAAVTCYGTAPGDKFDVRTITKKTPVQGHFGGQDKMAGFSDPAAADALEFNLKANSLTDVEIFRYPDQGHAFLNDQDWNIEKRKELGFISKDVDPKQTEADVRLLAWDRINKFFIKNLGGETRRD</sequence>
<reference evidence="2" key="2">
    <citation type="submission" date="2023-02" db="EMBL/GenBank/DDBJ databases">
        <authorList>
            <consortium name="DOE Joint Genome Institute"/>
            <person name="Mondo S.J."/>
            <person name="Chang Y."/>
            <person name="Wang Y."/>
            <person name="Ahrendt S."/>
            <person name="Andreopoulos W."/>
            <person name="Barry K."/>
            <person name="Beard J."/>
            <person name="Benny G.L."/>
            <person name="Blankenship S."/>
            <person name="Bonito G."/>
            <person name="Cuomo C."/>
            <person name="Desiro A."/>
            <person name="Gervers K.A."/>
            <person name="Hundley H."/>
            <person name="Kuo A."/>
            <person name="LaButti K."/>
            <person name="Lang B.F."/>
            <person name="Lipzen A."/>
            <person name="O'Donnell K."/>
            <person name="Pangilinan J."/>
            <person name="Reynolds N."/>
            <person name="Sandor L."/>
            <person name="Smith M.W."/>
            <person name="Tsang A."/>
            <person name="Grigoriev I.V."/>
            <person name="Stajich J.E."/>
            <person name="Spatafora J.W."/>
        </authorList>
    </citation>
    <scope>NUCLEOTIDE SEQUENCE</scope>
    <source>
        <strain evidence="2">RSA 2281</strain>
    </source>
</reference>
<evidence type="ECO:0000259" key="1">
    <source>
        <dbReference type="Pfam" id="PF01738"/>
    </source>
</evidence>
<dbReference type="Gene3D" id="3.40.50.1820">
    <property type="entry name" value="alpha/beta hydrolase"/>
    <property type="match status" value="1"/>
</dbReference>
<protein>
    <submittedName>
        <fullName evidence="2">Dienelactone hydrolase</fullName>
    </submittedName>
</protein>
<accession>A0AAD5JVX9</accession>
<feature type="domain" description="Dienelactone hydrolase" evidence="1">
    <location>
        <begin position="13"/>
        <end position="225"/>
    </location>
</feature>